<dbReference type="PATRIC" id="fig|1395513.3.peg.1164"/>
<proteinExistence type="predicted"/>
<gene>
    <name evidence="1" type="ORF">P343_05685</name>
</gene>
<keyword evidence="2" id="KW-1185">Reference proteome</keyword>
<dbReference type="Proteomes" id="UP000018296">
    <property type="component" value="Unassembled WGS sequence"/>
</dbReference>
<sequence>MRNRNNFWSFLVGCGAATAAIFLFRNNQNILPQWAKQSAQQVGKTAQQMTGAFTPQS</sequence>
<dbReference type="AlphaFoldDB" id="V6J7J6"/>
<protein>
    <submittedName>
        <fullName evidence="1">Uncharacterized protein</fullName>
    </submittedName>
</protein>
<reference evidence="1 2" key="1">
    <citation type="journal article" date="2013" name="Genome Announc.">
        <title>Genome Sequence of Sporolactobacillus laevolacticus DSM442, an Efficient Polymer-Grade D-Lactate Producer from Agricultural Waste Cottonseed as a Nitrogen Source.</title>
        <authorList>
            <person name="Wang H."/>
            <person name="Wang L."/>
            <person name="Ju J."/>
            <person name="Yu B."/>
            <person name="Ma Y."/>
        </authorList>
    </citation>
    <scope>NUCLEOTIDE SEQUENCE [LARGE SCALE GENOMIC DNA]</scope>
    <source>
        <strain evidence="1 2">DSM 442</strain>
    </source>
</reference>
<evidence type="ECO:0000313" key="2">
    <source>
        <dbReference type="Proteomes" id="UP000018296"/>
    </source>
</evidence>
<accession>V6J7J6</accession>
<organism evidence="1 2">
    <name type="scientific">Sporolactobacillus laevolacticus DSM 442</name>
    <dbReference type="NCBI Taxonomy" id="1395513"/>
    <lineage>
        <taxon>Bacteria</taxon>
        <taxon>Bacillati</taxon>
        <taxon>Bacillota</taxon>
        <taxon>Bacilli</taxon>
        <taxon>Bacillales</taxon>
        <taxon>Sporolactobacillaceae</taxon>
        <taxon>Sporolactobacillus</taxon>
    </lineage>
</organism>
<evidence type="ECO:0000313" key="1">
    <source>
        <dbReference type="EMBL" id="EST12754.1"/>
    </source>
</evidence>
<comment type="caution">
    <text evidence="1">The sequence shown here is derived from an EMBL/GenBank/DDBJ whole genome shotgun (WGS) entry which is preliminary data.</text>
</comment>
<name>V6J7J6_9BACL</name>
<dbReference type="EMBL" id="AWTC01000004">
    <property type="protein sequence ID" value="EST12754.1"/>
    <property type="molecule type" value="Genomic_DNA"/>
</dbReference>
<dbReference type="RefSeq" id="WP_023509433.1">
    <property type="nucleotide sequence ID" value="NZ_AWTC01000004.1"/>
</dbReference>